<keyword evidence="2" id="KW-0732">Signal</keyword>
<dbReference type="InterPro" id="IPR033435">
    <property type="entry name" value="DUF5129"/>
</dbReference>
<evidence type="ECO:0000256" key="1">
    <source>
        <dbReference type="SAM" id="Phobius"/>
    </source>
</evidence>
<dbReference type="EMBL" id="CP006841">
    <property type="protein sequence ID" value="ALA67977.1"/>
    <property type="molecule type" value="Genomic_DNA"/>
</dbReference>
<reference evidence="4 5" key="1">
    <citation type="submission" date="2013-10" db="EMBL/GenBank/DDBJ databases">
        <title>Complete genome sequence of Corynebacterium lactis DSM 45799(T), isolated from raw cow milk.</title>
        <authorList>
            <person name="Ruckert C."/>
            <person name="Albersmeier A."/>
            <person name="Lipski A."/>
            <person name="Kalinowski J."/>
        </authorList>
    </citation>
    <scope>NUCLEOTIDE SEQUENCE [LARGE SCALE GENOMIC DNA]</scope>
    <source>
        <strain evidence="4 5">RW2-5</strain>
    </source>
</reference>
<keyword evidence="1" id="KW-1133">Transmembrane helix</keyword>
<feature type="signal peptide" evidence="2">
    <location>
        <begin position="1"/>
        <end position="31"/>
    </location>
</feature>
<protein>
    <recommendedName>
        <fullName evidence="3">DUF5129 domain-containing protein</fullName>
    </recommendedName>
</protein>
<evidence type="ECO:0000256" key="2">
    <source>
        <dbReference type="SAM" id="SignalP"/>
    </source>
</evidence>
<feature type="transmembrane region" description="Helical" evidence="1">
    <location>
        <begin position="206"/>
        <end position="230"/>
    </location>
</feature>
<evidence type="ECO:0000313" key="5">
    <source>
        <dbReference type="Proteomes" id="UP000058446"/>
    </source>
</evidence>
<keyword evidence="1" id="KW-0472">Membrane</keyword>
<feature type="chain" id="PRO_5039011134" description="DUF5129 domain-containing protein" evidence="2">
    <location>
        <begin position="32"/>
        <end position="491"/>
    </location>
</feature>
<dbReference type="RefSeq" id="WP_245621860.1">
    <property type="nucleotide sequence ID" value="NZ_CP006841.1"/>
</dbReference>
<evidence type="ECO:0000259" key="3">
    <source>
        <dbReference type="Pfam" id="PF17173"/>
    </source>
</evidence>
<keyword evidence="5" id="KW-1185">Reference proteome</keyword>
<dbReference type="PATRIC" id="fig|1408189.4.peg.2043"/>
<name>A0A0K2H1Q7_9CORY</name>
<proteinExistence type="predicted"/>
<dbReference type="KEGG" id="clw:CLAC_10180"/>
<dbReference type="Pfam" id="PF17173">
    <property type="entry name" value="DUF5129"/>
    <property type="match status" value="1"/>
</dbReference>
<evidence type="ECO:0000313" key="4">
    <source>
        <dbReference type="EMBL" id="ALA67977.1"/>
    </source>
</evidence>
<keyword evidence="1" id="KW-0812">Transmembrane</keyword>
<gene>
    <name evidence="4" type="ORF">CLAC_10180</name>
</gene>
<dbReference type="AlphaFoldDB" id="A0A0K2H1Q7"/>
<feature type="domain" description="DUF5129" evidence="3">
    <location>
        <begin position="71"/>
        <end position="364"/>
    </location>
</feature>
<dbReference type="Proteomes" id="UP000058446">
    <property type="component" value="Chromosome"/>
</dbReference>
<sequence length="491" mass="52629">MVRTPDAPVSVSKILSAAAIAGLLCGGGAWAIASAATDAPQRESFVISAPAHRGIAQVEIHDPDNVLSPADEARLKRDASRIEAPDVVQQLHYIVFSSNHENVNDSVEEYLRDNRPDLIGDEKFVDGTIFVGVGLDPRQAFVFAGEDVADVLSLRDGSHLEGAVNAIKPGMKDNNIPAGLFAGASAATDAKALEQSQYQDAVDSRIGLMAGAGLGTGGAASAAVAGVGFYRRERKKKLAAARENLAFIAREYGSLGQRLDGIDIRANSLTSPLAHAAMRAEWEDVRDRFLDLHQSVEAYGGLTESGDPKQILSQADKIQDAADTTRQLSFAEDNIDKIFNIEHGNTEVRTQEITALRADIVQAEASLPDSNSGLYDSLTSARKEADFLAAKPDAPDFLDRYVQLLRDYQAALVVLKEKQMSEVEDTNELHRPALYEASYRPGYGYMDFVPYWALSSWHSANVESAQSNSSGNSVNSGFSSGFSGAGGSSSF</sequence>
<organism evidence="4 5">
    <name type="scientific">Corynebacterium lactis RW2-5</name>
    <dbReference type="NCBI Taxonomy" id="1408189"/>
    <lineage>
        <taxon>Bacteria</taxon>
        <taxon>Bacillati</taxon>
        <taxon>Actinomycetota</taxon>
        <taxon>Actinomycetes</taxon>
        <taxon>Mycobacteriales</taxon>
        <taxon>Corynebacteriaceae</taxon>
        <taxon>Corynebacterium</taxon>
    </lineage>
</organism>
<accession>A0A0K2H1Q7</accession>